<dbReference type="InterPro" id="IPR020230">
    <property type="entry name" value="Tscrpt_reg_MotB"/>
</dbReference>
<proteinExistence type="predicted"/>
<dbReference type="EMBL" id="MN781108">
    <property type="protein sequence ID" value="QGZ15200.1"/>
    <property type="molecule type" value="Genomic_DNA"/>
</dbReference>
<organism evidence="1 2">
    <name type="scientific">Klebsiella phage vB_Kpn_P545</name>
    <dbReference type="NCBI Taxonomy" id="2686283"/>
    <lineage>
        <taxon>Viruses</taxon>
        <taxon>Duplodnaviria</taxon>
        <taxon>Heunggongvirae</taxon>
        <taxon>Uroviricota</taxon>
        <taxon>Caudoviricetes</taxon>
        <taxon>Marfavirus</taxon>
        <taxon>Marfavirus F48</taxon>
    </lineage>
</organism>
<dbReference type="Proteomes" id="UP000430622">
    <property type="component" value="Segment"/>
</dbReference>
<accession>A0A6B9J9D3</accession>
<evidence type="ECO:0000313" key="1">
    <source>
        <dbReference type="EMBL" id="QGZ15200.1"/>
    </source>
</evidence>
<sequence>MIPIDSLVYVSSLSRSRLAGKFGVVEGIRFGWLGGIKEYVISANGVTGYVSPMYVSEAEAPKVEKPKAYVTDTDVASAYAYACPVLPLPIDPTDLLCLAVQIETPFIRVCGWVTDQWIEDGVELLNVVHDGDYSVVPRSAVKNIITK</sequence>
<reference evidence="1 2" key="1">
    <citation type="submission" date="2019-12" db="EMBL/GenBank/DDBJ databases">
        <title>Hospital sewage isolated lytic bacteriophages against epidemic carbapenem resistant Klebsiella pneumoniae ST11 strains.</title>
        <authorList>
            <person name="Li M."/>
            <person name="Zhang W."/>
            <person name="Du H."/>
            <person name="Chen L."/>
        </authorList>
    </citation>
    <scope>NUCLEOTIDE SEQUENCE [LARGE SCALE GENOMIC DNA]</scope>
</reference>
<evidence type="ECO:0000313" key="2">
    <source>
        <dbReference type="Proteomes" id="UP000430622"/>
    </source>
</evidence>
<protein>
    <submittedName>
        <fullName evidence="1">Transcriptional regulator</fullName>
    </submittedName>
</protein>
<name>A0A6B9J9D3_9CAUD</name>
<dbReference type="Pfam" id="PF17613">
    <property type="entry name" value="motB"/>
    <property type="match status" value="1"/>
</dbReference>